<dbReference type="Gene3D" id="1.10.443.10">
    <property type="entry name" value="Intergrase catalytic core"/>
    <property type="match status" value="1"/>
</dbReference>
<keyword evidence="1" id="KW-0238">DNA-binding</keyword>
<dbReference type="SUPFAM" id="SSF47823">
    <property type="entry name" value="lambda integrase-like, N-terminal domain"/>
    <property type="match status" value="1"/>
</dbReference>
<dbReference type="Proteomes" id="UP000094329">
    <property type="component" value="Unassembled WGS sequence"/>
</dbReference>
<dbReference type="InterPro" id="IPR010998">
    <property type="entry name" value="Integrase_recombinase_N"/>
</dbReference>
<comment type="caution">
    <text evidence="4">The sequence shown here is derived from an EMBL/GenBank/DDBJ whole genome shotgun (WGS) entry which is preliminary data.</text>
</comment>
<evidence type="ECO:0000256" key="1">
    <source>
        <dbReference type="ARBA" id="ARBA00023125"/>
    </source>
</evidence>
<evidence type="ECO:0000259" key="3">
    <source>
        <dbReference type="PROSITE" id="PS51898"/>
    </source>
</evidence>
<dbReference type="PANTHER" id="PTHR34605:SF4">
    <property type="entry name" value="DNA ADENINE METHYLTRANSFERASE"/>
    <property type="match status" value="1"/>
</dbReference>
<proteinExistence type="predicted"/>
<dbReference type="Pfam" id="PF00589">
    <property type="entry name" value="Phage_integrase"/>
    <property type="match status" value="1"/>
</dbReference>
<keyword evidence="2" id="KW-0233">DNA recombination</keyword>
<dbReference type="PANTHER" id="PTHR34605">
    <property type="entry name" value="PHAGE_INTEGRASE DOMAIN-CONTAINING PROTEIN"/>
    <property type="match status" value="1"/>
</dbReference>
<protein>
    <recommendedName>
        <fullName evidence="3">Tyr recombinase domain-containing protein</fullName>
    </recommendedName>
</protein>
<evidence type="ECO:0000313" key="4">
    <source>
        <dbReference type="EMBL" id="ODN41298.1"/>
    </source>
</evidence>
<evidence type="ECO:0000313" key="5">
    <source>
        <dbReference type="Proteomes" id="UP000094329"/>
    </source>
</evidence>
<organism evidence="4 5">
    <name type="scientific">Piscirickettsia litoralis</name>
    <dbReference type="NCBI Taxonomy" id="1891921"/>
    <lineage>
        <taxon>Bacteria</taxon>
        <taxon>Pseudomonadati</taxon>
        <taxon>Pseudomonadota</taxon>
        <taxon>Gammaproteobacteria</taxon>
        <taxon>Thiotrichales</taxon>
        <taxon>Piscirickettsiaceae</taxon>
        <taxon>Piscirickettsia</taxon>
    </lineage>
</organism>
<feature type="domain" description="Tyr recombinase" evidence="3">
    <location>
        <begin position="113"/>
        <end position="324"/>
    </location>
</feature>
<accession>A0ABX2ZYI6</accession>
<sequence>MISFEDEQRRFNEETKKARYAHTTQKAYESDWAQFKVYCFERGLMALPADSMTVGLYLMHLYKDKKRSRTSILRQLASINAKHQASNFPTFSDSARIKKALQAIRTTDDYRPKQAPALRFKAYHRLIANIDLTNLVGLRDALLFSWMWFGAFRKSEVIALTYADIELDESGRGVVVNIRGSKTNRENTKQQQVPLRFHENYPFCPIKLFRLWSQKTDLKSGFIICRIDKSLGDDLSEEKLKLSNLPLHPVYVNRILAQRLTQAGLPTQYSPHSFRSGFLSEAAHVGVSVQELKAVSQHSSSEIEKYIRQYNLLEDTASQKILSSHQSLLINKG</sequence>
<dbReference type="PROSITE" id="PS51898">
    <property type="entry name" value="TYR_RECOMBINASE"/>
    <property type="match status" value="1"/>
</dbReference>
<dbReference type="Gene3D" id="1.10.150.130">
    <property type="match status" value="1"/>
</dbReference>
<dbReference type="EMBL" id="MDTU01000004">
    <property type="protein sequence ID" value="ODN41298.1"/>
    <property type="molecule type" value="Genomic_DNA"/>
</dbReference>
<gene>
    <name evidence="4" type="ORF">BGC07_17190</name>
</gene>
<evidence type="ECO:0000256" key="2">
    <source>
        <dbReference type="ARBA" id="ARBA00023172"/>
    </source>
</evidence>
<dbReference type="InterPro" id="IPR011010">
    <property type="entry name" value="DNA_brk_join_enz"/>
</dbReference>
<dbReference type="InterPro" id="IPR002104">
    <property type="entry name" value="Integrase_catalytic"/>
</dbReference>
<dbReference type="InterPro" id="IPR013762">
    <property type="entry name" value="Integrase-like_cat_sf"/>
</dbReference>
<keyword evidence="5" id="KW-1185">Reference proteome</keyword>
<dbReference type="InterPro" id="IPR052925">
    <property type="entry name" value="Phage_Integrase-like_Recomb"/>
</dbReference>
<dbReference type="RefSeq" id="WP_069314287.1">
    <property type="nucleotide sequence ID" value="NZ_MDTU01000004.1"/>
</dbReference>
<dbReference type="SUPFAM" id="SSF56349">
    <property type="entry name" value="DNA breaking-rejoining enzymes"/>
    <property type="match status" value="1"/>
</dbReference>
<reference evidence="4 5" key="1">
    <citation type="submission" date="2016-08" db="EMBL/GenBank/DDBJ databases">
        <title>Draft genome sequence of Candidatus Piscirickettsia litoralis, from seawater.</title>
        <authorList>
            <person name="Wan X."/>
            <person name="Lee A.J."/>
            <person name="Hou S."/>
            <person name="Donachie S.P."/>
        </authorList>
    </citation>
    <scope>NUCLEOTIDE SEQUENCE [LARGE SCALE GENOMIC DNA]</scope>
    <source>
        <strain evidence="4 5">Y2</strain>
    </source>
</reference>
<name>A0ABX2ZYI6_9GAMM</name>